<reference evidence="2" key="1">
    <citation type="journal article" date="2019" name="Int. J. Syst. Evol. Microbiol.">
        <title>The Global Catalogue of Microorganisms (GCM) 10K type strain sequencing project: providing services to taxonomists for standard genome sequencing and annotation.</title>
        <authorList>
            <consortium name="The Broad Institute Genomics Platform"/>
            <consortium name="The Broad Institute Genome Sequencing Center for Infectious Disease"/>
            <person name="Wu L."/>
            <person name="Ma J."/>
        </authorList>
    </citation>
    <scope>NUCLEOTIDE SEQUENCE [LARGE SCALE GENOMIC DNA]</scope>
    <source>
        <strain evidence="2">JCM 16702</strain>
    </source>
</reference>
<accession>A0ABP7WIV7</accession>
<dbReference type="Proteomes" id="UP001500683">
    <property type="component" value="Unassembled WGS sequence"/>
</dbReference>
<gene>
    <name evidence="1" type="ORF">GCM10022214_57880</name>
</gene>
<dbReference type="RefSeq" id="WP_344953867.1">
    <property type="nucleotide sequence ID" value="NZ_BAAAZG010000044.1"/>
</dbReference>
<keyword evidence="2" id="KW-1185">Reference proteome</keyword>
<evidence type="ECO:0000313" key="2">
    <source>
        <dbReference type="Proteomes" id="UP001500683"/>
    </source>
</evidence>
<organism evidence="1 2">
    <name type="scientific">Actinomadura miaoliensis</name>
    <dbReference type="NCBI Taxonomy" id="430685"/>
    <lineage>
        <taxon>Bacteria</taxon>
        <taxon>Bacillati</taxon>
        <taxon>Actinomycetota</taxon>
        <taxon>Actinomycetes</taxon>
        <taxon>Streptosporangiales</taxon>
        <taxon>Thermomonosporaceae</taxon>
        <taxon>Actinomadura</taxon>
    </lineage>
</organism>
<proteinExistence type="predicted"/>
<evidence type="ECO:0000313" key="1">
    <source>
        <dbReference type="EMBL" id="GAA4089585.1"/>
    </source>
</evidence>
<comment type="caution">
    <text evidence="1">The sequence shown here is derived from an EMBL/GenBank/DDBJ whole genome shotgun (WGS) entry which is preliminary data.</text>
</comment>
<name>A0ABP7WIV7_9ACTN</name>
<protein>
    <submittedName>
        <fullName evidence="1">Uncharacterized protein</fullName>
    </submittedName>
</protein>
<sequence length="277" mass="29156">MTVPAFARGLCDDAAVFPPGSMPLRDAVPAHRAHKRAGYAELVGSFVVAAPMLDDLRALPGEPLSLIVTAPEGPRQAAEAAEAEGVRSVEVAVPAGMPVDVFFAELRQVKGTTVVVEVPRDERRAQIVAGLAGTDMKAKFRTGGVRAEMYPDEGELAAAIKAVVDADVPFKATAGLHHAVRNTDPETGFEQHGFLNVLLAVDDALDGRSEGELARTLGERDGAVLADRVRRLDGARVAAVRSRFLSFGTCSIADPLTDLVTLGLFPAALAESEGDVR</sequence>
<dbReference type="EMBL" id="BAAAZG010000044">
    <property type="protein sequence ID" value="GAA4089585.1"/>
    <property type="molecule type" value="Genomic_DNA"/>
</dbReference>